<dbReference type="Proteomes" id="UP000217790">
    <property type="component" value="Unassembled WGS sequence"/>
</dbReference>
<organism evidence="1 2">
    <name type="scientific">Armillaria gallica</name>
    <name type="common">Bulbous honey fungus</name>
    <name type="synonym">Armillaria bulbosa</name>
    <dbReference type="NCBI Taxonomy" id="47427"/>
    <lineage>
        <taxon>Eukaryota</taxon>
        <taxon>Fungi</taxon>
        <taxon>Dikarya</taxon>
        <taxon>Basidiomycota</taxon>
        <taxon>Agaricomycotina</taxon>
        <taxon>Agaricomycetes</taxon>
        <taxon>Agaricomycetidae</taxon>
        <taxon>Agaricales</taxon>
        <taxon>Marasmiineae</taxon>
        <taxon>Physalacriaceae</taxon>
        <taxon>Armillaria</taxon>
    </lineage>
</organism>
<sequence length="300" mass="34573">MYADNDVIPGLEAWVIYEEWTQEESDLMFEEETAGFEQHFAGEAAKDAMDEDQEMTLLEWMAVSDVKSVKPHQVHLHTHFAVGSANFESVTRDIVNVQPQMLLDVVAHLEQEGSVQSLTSEKKRVFTLLSQVKTIAMKLMWGDEMINLDAHMLEMVESIKRGMHLAEDPVAALDFFNFSVHCIMEYLFGWDFEKKRSTEKGSLLDHIRSFYSIGELTEWGMYHMHFLITLYGGSNPVDVHKKMAESDEFQAQFFDLFDDMIHHNLPLDMPFDPEADPRTETAFHVPGPNATKEELEEFLQ</sequence>
<dbReference type="EMBL" id="KZ293684">
    <property type="protein sequence ID" value="PBK86473.1"/>
    <property type="molecule type" value="Genomic_DNA"/>
</dbReference>
<evidence type="ECO:0000313" key="2">
    <source>
        <dbReference type="Proteomes" id="UP000217790"/>
    </source>
</evidence>
<keyword evidence="2" id="KW-1185">Reference proteome</keyword>
<proteinExistence type="predicted"/>
<name>A0A2H3DDZ2_ARMGA</name>
<dbReference type="AlphaFoldDB" id="A0A2H3DDZ2"/>
<dbReference type="InParanoid" id="A0A2H3DDZ2"/>
<protein>
    <submittedName>
        <fullName evidence="1">Uncharacterized protein</fullName>
    </submittedName>
</protein>
<gene>
    <name evidence="1" type="ORF">ARMGADRAFT_1035639</name>
</gene>
<dbReference type="OrthoDB" id="432234at2759"/>
<evidence type="ECO:0000313" key="1">
    <source>
        <dbReference type="EMBL" id="PBK86473.1"/>
    </source>
</evidence>
<reference evidence="2" key="1">
    <citation type="journal article" date="2017" name="Nat. Ecol. Evol.">
        <title>Genome expansion and lineage-specific genetic innovations in the forest pathogenic fungi Armillaria.</title>
        <authorList>
            <person name="Sipos G."/>
            <person name="Prasanna A.N."/>
            <person name="Walter M.C."/>
            <person name="O'Connor E."/>
            <person name="Balint B."/>
            <person name="Krizsan K."/>
            <person name="Kiss B."/>
            <person name="Hess J."/>
            <person name="Varga T."/>
            <person name="Slot J."/>
            <person name="Riley R."/>
            <person name="Boka B."/>
            <person name="Rigling D."/>
            <person name="Barry K."/>
            <person name="Lee J."/>
            <person name="Mihaltcheva S."/>
            <person name="LaButti K."/>
            <person name="Lipzen A."/>
            <person name="Waldron R."/>
            <person name="Moloney N.M."/>
            <person name="Sperisen C."/>
            <person name="Kredics L."/>
            <person name="Vagvoelgyi C."/>
            <person name="Patrignani A."/>
            <person name="Fitzpatrick D."/>
            <person name="Nagy I."/>
            <person name="Doyle S."/>
            <person name="Anderson J.B."/>
            <person name="Grigoriev I.V."/>
            <person name="Gueldener U."/>
            <person name="Muensterkoetter M."/>
            <person name="Nagy L.G."/>
        </authorList>
    </citation>
    <scope>NUCLEOTIDE SEQUENCE [LARGE SCALE GENOMIC DNA]</scope>
    <source>
        <strain evidence="2">Ar21-2</strain>
    </source>
</reference>
<accession>A0A2H3DDZ2</accession>